<feature type="repeat" description="LDL-receptor class B" evidence="13">
    <location>
        <begin position="1367"/>
        <end position="1410"/>
    </location>
</feature>
<sequence length="1760" mass="196662">MRLFAILLWNLTVGILCFSKTGLTADPVCNCEANQFACTPNSHTNCSCIPSRWRCDSDNDCDNGSDELGCVKGPQTEVTCPSGQFRCTNARCILLSYQCDGDNDCGDWSDEENCRDRGKCPPGEYRCSDGMCINLEWKCDGENDCDDGSDEINCPAVKCNETQFRCTSGRCIPKSSICDGRNDCPDNSDEKDCVSVEESCGLGQFQCLDGTCIGQQFVCNSEVDCPDGSDESTNGTCTSGTPCKEDGFPCQHLCVSTPTGHRCACKDGYELGLDGRSCLDIDECKWDGSCSQECQNTVPGYQCFCKEGYTLLQNNRGCKASGLDPFILFANRVDIRRTTMDGSLYTSVLSNLENAIAVNYHYEKRKMFWTDIKADVIRSASFNGTKVHDVIFVGLSSPGGLAVDWIGNKIFWTDVGPSRIEVANLDGSMRRVLFWKKLEKPRAIIVNPDESTLYWTDWGSEPRIERAFTDGSGRQAIVTTALFWPNGLAIDYPIKRLFWTDAKHRVIESANLDGSDRKQIVKQGLQHPYAISVFEDYIYWTDWRTKSIHKANKFTGQKKTTVLSNLNFPMELTVVHPLRQPNATNPCGENNGRCSHLCLGNNKSYSCACPTGISLKKNGQTCKKEIDSFLLFTRRNDIRWLCLECYDQLDVPIPLQNISSAVALDWDSDTNTIYWTDVTSDTINKANWNGSDQKVVIDSNLERPAGLAVDWVSQNLYWTDSGTDRIEVSNLDGTMRTILVWEGLDRPRDIIVDPIGGYMYWTDWGINPKIERAGMDGSQRVIIVEHNLTWPNGLAIDYEKEKLYWADAGMKTIELSGLDGRNRKVLIASDLPHPFGLALFEDLVYWTDWEKFSIQSANKKTGKDRAIVLAGLENLMDIHVFHRKRQPVPHPCRSHNGGCSHLCLLAPLPDGYTCACPTGIVLQDDKRTCATDMQNFLIIARRTDIRKISLDVPYLADVVLPVNGLKNVVSLDVDKKDGKIYWSDTSLDKIQRSDLNGKGKEDIFTVGLEMVDGLAVDSIGHKIYWSDNKRNHIEVADLDGYYRKVLIWENLDSPRGLVLHYDKGFMYWTDWGNKPRIERADMDGESRVTIVSENLGWPNGLTIDRPKEQLLWADAKTALIEAVDLNGGNRHILVRDVPHPYGLTIAGSSIYWTDWETRAIHRANRDTGQNVEFVRKNLAGLMDIHAVQVDSTGISKCGVDNGGCSHLCLRNSHGYSCACPTGLSLLKDKLSCEQSPSAYLLFPNRVSIRRISLDTPDFTDVFLPITDVYNTVALDFDLKEGKIYFSDVGIDVLRRANLNGSNVETIISDDLVTADGLTVDWVAKNLYWTDTGRNVIEVSRTDGTSRKVLINLDLGEPRAIAVFPSEGFLFWSDWGKLPKIERSFLDGSGRRIIVATHLGWPNGLTIDYGAKQLYWADAQLDRIETSSLNGKNRVVLVQDIPHPFGLTQFSSYIYWTDWQSQTIERVDKLTGQHRTVVKGNIEYMMEVKAVAKERQMGTNPCAVQNGGCSHLCLYQSKNQYICDCPSYPDPRPCSTVPGEVISKTFTEDYDDEFGGIDTATANTTINCSENDSNEECQQGNFLLSDSALQSAYIAFSVVLLALIGLLVIALALWRRKRRVQEVDPTLTFSNPTYSTSSTEVEADKKWGWGKQLRYDNNEERLFGLTSDEKFNNLEVAALVSKKLGGLDVDSLAPPPPPPPQRIDSHKDFPYSKGSPSFSSRSPSPIKSPLSSKMGSPCRTTSQRSISDHPAVCYHPVETDI</sequence>
<feature type="disulfide bond" evidence="12">
    <location>
        <begin position="55"/>
        <end position="70"/>
    </location>
</feature>
<keyword evidence="16" id="KW-0732">Signal</keyword>
<name>A0ABM1SMI6_LIMPO</name>
<feature type="disulfide bond" evidence="11">
    <location>
        <begin position="284"/>
        <end position="294"/>
    </location>
</feature>
<feature type="disulfide bond" evidence="12">
    <location>
        <begin position="87"/>
        <end position="105"/>
    </location>
</feature>
<feature type="repeat" description="LDL-receptor class B" evidence="13">
    <location>
        <begin position="671"/>
        <end position="713"/>
    </location>
</feature>
<evidence type="ECO:0000256" key="14">
    <source>
        <dbReference type="SAM" id="MobiDB-lite"/>
    </source>
</evidence>
<dbReference type="SUPFAM" id="SSF57424">
    <property type="entry name" value="LDL receptor-like module"/>
    <property type="match status" value="5"/>
</dbReference>
<keyword evidence="2" id="KW-0254">Endocytosis</keyword>
<dbReference type="SMART" id="SM00181">
    <property type="entry name" value="EGF"/>
    <property type="match status" value="7"/>
</dbReference>
<dbReference type="InterPro" id="IPR000742">
    <property type="entry name" value="EGF"/>
</dbReference>
<protein>
    <submittedName>
        <fullName evidence="19">Low-density lipoprotein receptor-related protein 4-like isoform X2</fullName>
    </submittedName>
</protein>
<dbReference type="CDD" id="cd00112">
    <property type="entry name" value="LDLa"/>
    <property type="match status" value="5"/>
</dbReference>
<feature type="repeat" description="LDL-receptor class B" evidence="13">
    <location>
        <begin position="1108"/>
        <end position="1149"/>
    </location>
</feature>
<feature type="signal peptide" evidence="16">
    <location>
        <begin position="1"/>
        <end position="25"/>
    </location>
</feature>
<feature type="repeat" description="LDL-receptor class B" evidence="13">
    <location>
        <begin position="408"/>
        <end position="450"/>
    </location>
</feature>
<feature type="repeat" description="LDL-receptor class B" evidence="13">
    <location>
        <begin position="801"/>
        <end position="843"/>
    </location>
</feature>
<feature type="disulfide bond" evidence="12">
    <location>
        <begin position="159"/>
        <end position="171"/>
    </location>
</feature>
<dbReference type="InterPro" id="IPR011042">
    <property type="entry name" value="6-blade_b-propeller_TolB-like"/>
</dbReference>
<comment type="caution">
    <text evidence="11">Lacks conserved residue(s) required for the propagation of feature annotation.</text>
</comment>
<keyword evidence="7 11" id="KW-1015">Disulfide bond</keyword>
<keyword evidence="5 15" id="KW-1133">Transmembrane helix</keyword>
<dbReference type="Pfam" id="PF00058">
    <property type="entry name" value="Ldl_recept_b"/>
    <property type="match status" value="15"/>
</dbReference>
<feature type="repeat" description="LDL-receptor class B" evidence="13">
    <location>
        <begin position="1411"/>
        <end position="1452"/>
    </location>
</feature>
<dbReference type="SUPFAM" id="SSF57196">
    <property type="entry name" value="EGF/Laminin"/>
    <property type="match status" value="2"/>
</dbReference>
<evidence type="ECO:0000256" key="4">
    <source>
        <dbReference type="ARBA" id="ARBA00022737"/>
    </source>
</evidence>
<feature type="repeat" description="LDL-receptor class B" evidence="13">
    <location>
        <begin position="714"/>
        <end position="756"/>
    </location>
</feature>
<dbReference type="SUPFAM" id="SSF63825">
    <property type="entry name" value="YWTD domain"/>
    <property type="match status" value="4"/>
</dbReference>
<feature type="domain" description="EGF-like" evidence="17">
    <location>
        <begin position="280"/>
        <end position="315"/>
    </location>
</feature>
<feature type="transmembrane region" description="Helical" evidence="15">
    <location>
        <begin position="1591"/>
        <end position="1613"/>
    </location>
</feature>
<feature type="repeat" description="LDL-receptor class B" evidence="13">
    <location>
        <begin position="978"/>
        <end position="1020"/>
    </location>
</feature>
<accession>A0ABM1SMI6</accession>
<dbReference type="PROSITE" id="PS01187">
    <property type="entry name" value="EGF_CA"/>
    <property type="match status" value="1"/>
</dbReference>
<evidence type="ECO:0000256" key="6">
    <source>
        <dbReference type="ARBA" id="ARBA00023136"/>
    </source>
</evidence>
<dbReference type="PANTHER" id="PTHR22722">
    <property type="entry name" value="LOW-DENSITY LIPOPROTEIN RECEPTOR-RELATED PROTEIN 2-RELATED"/>
    <property type="match status" value="1"/>
</dbReference>
<dbReference type="InterPro" id="IPR018097">
    <property type="entry name" value="EGF_Ca-bd_CS"/>
</dbReference>
<dbReference type="SMART" id="SM00192">
    <property type="entry name" value="LDLa"/>
    <property type="match status" value="5"/>
</dbReference>
<dbReference type="PROSITE" id="PS51120">
    <property type="entry name" value="LDLRB"/>
    <property type="match status" value="16"/>
</dbReference>
<feature type="disulfide bond" evidence="12">
    <location>
        <begin position="80"/>
        <end position="92"/>
    </location>
</feature>
<evidence type="ECO:0000256" key="12">
    <source>
        <dbReference type="PROSITE-ProRule" id="PRU00124"/>
    </source>
</evidence>
<keyword evidence="9" id="KW-0325">Glycoprotein</keyword>
<keyword evidence="4" id="KW-0677">Repeat</keyword>
<keyword evidence="3 15" id="KW-0812">Transmembrane</keyword>
<evidence type="ECO:0000313" key="18">
    <source>
        <dbReference type="Proteomes" id="UP000694941"/>
    </source>
</evidence>
<feature type="repeat" description="LDL-receptor class B" evidence="13">
    <location>
        <begin position="495"/>
        <end position="537"/>
    </location>
</feature>
<feature type="disulfide bond" evidence="12">
    <location>
        <begin position="200"/>
        <end position="212"/>
    </location>
</feature>
<dbReference type="InterPro" id="IPR002172">
    <property type="entry name" value="LDrepeatLR_classA_rpt"/>
</dbReference>
<feature type="repeat" description="LDL-receptor class B" evidence="13">
    <location>
        <begin position="365"/>
        <end position="407"/>
    </location>
</feature>
<dbReference type="Pfam" id="PF00057">
    <property type="entry name" value="Ldl_recept_a"/>
    <property type="match status" value="5"/>
</dbReference>
<keyword evidence="8" id="KW-0675">Receptor</keyword>
<feature type="disulfide bond" evidence="12">
    <location>
        <begin position="99"/>
        <end position="114"/>
    </location>
</feature>
<dbReference type="InterPro" id="IPR001881">
    <property type="entry name" value="EGF-like_Ca-bd_dom"/>
</dbReference>
<evidence type="ECO:0000256" key="1">
    <source>
        <dbReference type="ARBA" id="ARBA00022536"/>
    </source>
</evidence>
<feature type="disulfide bond" evidence="12">
    <location>
        <begin position="166"/>
        <end position="184"/>
    </location>
</feature>
<dbReference type="InterPro" id="IPR000033">
    <property type="entry name" value="LDLR_classB_rpt"/>
</dbReference>
<dbReference type="Proteomes" id="UP000694941">
    <property type="component" value="Unplaced"/>
</dbReference>
<evidence type="ECO:0000259" key="17">
    <source>
        <dbReference type="PROSITE" id="PS50026"/>
    </source>
</evidence>
<reference evidence="19" key="1">
    <citation type="submission" date="2025-08" db="UniProtKB">
        <authorList>
            <consortium name="RefSeq"/>
        </authorList>
    </citation>
    <scope>IDENTIFICATION</scope>
    <source>
        <tissue evidence="19">Muscle</tissue>
    </source>
</reference>
<dbReference type="InterPro" id="IPR023415">
    <property type="entry name" value="LDLR_class-A_CS"/>
</dbReference>
<feature type="region of interest" description="Disordered" evidence="14">
    <location>
        <begin position="1688"/>
        <end position="1760"/>
    </location>
</feature>
<feature type="repeat" description="LDL-receptor class B" evidence="13">
    <location>
        <begin position="1324"/>
        <end position="1366"/>
    </location>
</feature>
<feature type="repeat" description="LDL-receptor class B" evidence="13">
    <location>
        <begin position="451"/>
        <end position="494"/>
    </location>
</feature>
<dbReference type="GeneID" id="106462022"/>
<gene>
    <name evidence="19" type="primary">LOC106462022</name>
</gene>
<dbReference type="PROSITE" id="PS50026">
    <property type="entry name" value="EGF_3"/>
    <property type="match status" value="1"/>
</dbReference>
<dbReference type="SUPFAM" id="SSF57184">
    <property type="entry name" value="Growth factor receptor domain"/>
    <property type="match status" value="1"/>
</dbReference>
<feature type="compositionally biased region" description="Low complexity" evidence="14">
    <location>
        <begin position="1710"/>
        <end position="1732"/>
    </location>
</feature>
<organism evidence="18 19">
    <name type="scientific">Limulus polyphemus</name>
    <name type="common">Atlantic horseshoe crab</name>
    <dbReference type="NCBI Taxonomy" id="6850"/>
    <lineage>
        <taxon>Eukaryota</taxon>
        <taxon>Metazoa</taxon>
        <taxon>Ecdysozoa</taxon>
        <taxon>Arthropoda</taxon>
        <taxon>Chelicerata</taxon>
        <taxon>Merostomata</taxon>
        <taxon>Xiphosura</taxon>
        <taxon>Limulidae</taxon>
        <taxon>Limulus</taxon>
    </lineage>
</organism>
<feature type="repeat" description="LDL-receptor class B" evidence="13">
    <location>
        <begin position="1021"/>
        <end position="1063"/>
    </location>
</feature>
<evidence type="ECO:0000256" key="9">
    <source>
        <dbReference type="ARBA" id="ARBA00023180"/>
    </source>
</evidence>
<evidence type="ECO:0000256" key="2">
    <source>
        <dbReference type="ARBA" id="ARBA00022583"/>
    </source>
</evidence>
<feature type="disulfide bond" evidence="12">
    <location>
        <begin position="139"/>
        <end position="154"/>
    </location>
</feature>
<feature type="repeat" description="LDL-receptor class B" evidence="13">
    <location>
        <begin position="1064"/>
        <end position="1107"/>
    </location>
</feature>
<dbReference type="SMART" id="SM00179">
    <property type="entry name" value="EGF_CA"/>
    <property type="match status" value="3"/>
</dbReference>
<evidence type="ECO:0000256" key="10">
    <source>
        <dbReference type="ARBA" id="ARBA00046288"/>
    </source>
</evidence>
<feature type="repeat" description="LDL-receptor class B" evidence="13">
    <location>
        <begin position="757"/>
        <end position="800"/>
    </location>
</feature>
<dbReference type="PROSITE" id="PS50068">
    <property type="entry name" value="LDLRA_2"/>
    <property type="match status" value="5"/>
</dbReference>
<keyword evidence="6 15" id="KW-0472">Membrane</keyword>
<dbReference type="RefSeq" id="XP_022244842.1">
    <property type="nucleotide sequence ID" value="XM_022389134.1"/>
</dbReference>
<feature type="disulfide bond" evidence="12">
    <location>
        <begin position="178"/>
        <end position="193"/>
    </location>
</feature>
<dbReference type="InterPro" id="IPR009030">
    <property type="entry name" value="Growth_fac_rcpt_cys_sf"/>
</dbReference>
<dbReference type="Pfam" id="PF14670">
    <property type="entry name" value="FXa_inhibition"/>
    <property type="match status" value="4"/>
</dbReference>
<dbReference type="CDD" id="cd00054">
    <property type="entry name" value="EGF_CA"/>
    <property type="match status" value="1"/>
</dbReference>
<evidence type="ECO:0000256" key="8">
    <source>
        <dbReference type="ARBA" id="ARBA00023170"/>
    </source>
</evidence>
<evidence type="ECO:0000256" key="3">
    <source>
        <dbReference type="ARBA" id="ARBA00022692"/>
    </source>
</evidence>
<feature type="disulfide bond" evidence="12">
    <location>
        <begin position="127"/>
        <end position="145"/>
    </location>
</feature>
<comment type="subcellular location">
    <subcellularLocation>
        <location evidence="10">Endomembrane system</location>
        <topology evidence="10">Single-pass type I membrane protein</topology>
    </subcellularLocation>
</comment>
<dbReference type="InterPro" id="IPR000152">
    <property type="entry name" value="EGF-type_Asp/Asn_hydroxyl_site"/>
</dbReference>
<dbReference type="PRINTS" id="PR00261">
    <property type="entry name" value="LDLRECEPTOR"/>
</dbReference>
<feature type="repeat" description="LDL-receptor class B" evidence="13">
    <location>
        <begin position="1281"/>
        <end position="1323"/>
    </location>
</feature>
<feature type="disulfide bond" evidence="12">
    <location>
        <begin position="207"/>
        <end position="225"/>
    </location>
</feature>
<dbReference type="Gene3D" id="2.10.25.10">
    <property type="entry name" value="Laminin"/>
    <property type="match status" value="2"/>
</dbReference>
<proteinExistence type="predicted"/>
<evidence type="ECO:0000256" key="15">
    <source>
        <dbReference type="SAM" id="Phobius"/>
    </source>
</evidence>
<evidence type="ECO:0000256" key="11">
    <source>
        <dbReference type="PROSITE-ProRule" id="PRU00076"/>
    </source>
</evidence>
<dbReference type="Gene3D" id="2.120.10.30">
    <property type="entry name" value="TolB, C-terminal domain"/>
    <property type="match status" value="4"/>
</dbReference>
<dbReference type="InterPro" id="IPR051221">
    <property type="entry name" value="LDLR-related"/>
</dbReference>
<keyword evidence="1 11" id="KW-0245">EGF-like domain</keyword>
<evidence type="ECO:0000256" key="16">
    <source>
        <dbReference type="SAM" id="SignalP"/>
    </source>
</evidence>
<dbReference type="PROSITE" id="PS01209">
    <property type="entry name" value="LDLRA_1"/>
    <property type="match status" value="3"/>
</dbReference>
<dbReference type="PROSITE" id="PS00010">
    <property type="entry name" value="ASX_HYDROXYL"/>
    <property type="match status" value="1"/>
</dbReference>
<evidence type="ECO:0000256" key="7">
    <source>
        <dbReference type="ARBA" id="ARBA00023157"/>
    </source>
</evidence>
<keyword evidence="18" id="KW-1185">Reference proteome</keyword>
<dbReference type="PROSITE" id="PS01186">
    <property type="entry name" value="EGF_2"/>
    <property type="match status" value="1"/>
</dbReference>
<evidence type="ECO:0000313" key="19">
    <source>
        <dbReference type="RefSeq" id="XP_022244842.1"/>
    </source>
</evidence>
<dbReference type="InterPro" id="IPR036055">
    <property type="entry name" value="LDL_receptor-like_sf"/>
</dbReference>
<dbReference type="SMART" id="SM00135">
    <property type="entry name" value="LY"/>
    <property type="match status" value="20"/>
</dbReference>
<feature type="disulfide bond" evidence="12">
    <location>
        <begin position="120"/>
        <end position="132"/>
    </location>
</feature>
<dbReference type="Gene3D" id="4.10.400.10">
    <property type="entry name" value="Low-density Lipoprotein Receptor"/>
    <property type="match status" value="5"/>
</dbReference>
<evidence type="ECO:0000256" key="13">
    <source>
        <dbReference type="PROSITE-ProRule" id="PRU00461"/>
    </source>
</evidence>
<dbReference type="PANTHER" id="PTHR22722:SF15">
    <property type="entry name" value="LOW-DENSITY LIPOPROTEIN RECEPTOR-RELATED"/>
    <property type="match status" value="1"/>
</dbReference>
<evidence type="ECO:0000256" key="5">
    <source>
        <dbReference type="ARBA" id="ARBA00022989"/>
    </source>
</evidence>
<feature type="chain" id="PRO_5046057442" evidence="16">
    <location>
        <begin position="26"/>
        <end position="1760"/>
    </location>
</feature>